<keyword evidence="1" id="KW-0472">Membrane</keyword>
<reference evidence="4" key="1">
    <citation type="journal article" date="2019" name="Int. J. Syst. Evol. Microbiol.">
        <title>The Global Catalogue of Microorganisms (GCM) 10K type strain sequencing project: providing services to taxonomists for standard genome sequencing and annotation.</title>
        <authorList>
            <consortium name="The Broad Institute Genomics Platform"/>
            <consortium name="The Broad Institute Genome Sequencing Center for Infectious Disease"/>
            <person name="Wu L."/>
            <person name="Ma J."/>
        </authorList>
    </citation>
    <scope>NUCLEOTIDE SEQUENCE [LARGE SCALE GENOMIC DNA]</scope>
    <source>
        <strain evidence="4">JCM 10367</strain>
    </source>
</reference>
<proteinExistence type="predicted"/>
<comment type="caution">
    <text evidence="3">The sequence shown here is derived from an EMBL/GenBank/DDBJ whole genome shotgun (WGS) entry which is preliminary data.</text>
</comment>
<organism evidence="3 4">
    <name type="scientific">Streptomyces thermocarboxydovorans</name>
    <dbReference type="NCBI Taxonomy" id="59298"/>
    <lineage>
        <taxon>Bacteria</taxon>
        <taxon>Bacillati</taxon>
        <taxon>Actinomycetota</taxon>
        <taxon>Actinomycetes</taxon>
        <taxon>Kitasatosporales</taxon>
        <taxon>Streptomycetaceae</taxon>
        <taxon>Streptomyces</taxon>
    </lineage>
</organism>
<protein>
    <recommendedName>
        <fullName evidence="2">Transposase IS4 N-terminal domain-containing protein</fullName>
    </recommendedName>
</protein>
<dbReference type="SUPFAM" id="SSF53098">
    <property type="entry name" value="Ribonuclease H-like"/>
    <property type="match status" value="1"/>
</dbReference>
<feature type="domain" description="Transposase IS4 N-terminal" evidence="2">
    <location>
        <begin position="2"/>
        <end position="75"/>
    </location>
</feature>
<dbReference type="EMBL" id="BAAAGU010000109">
    <property type="protein sequence ID" value="GAA0672101.1"/>
    <property type="molecule type" value="Genomic_DNA"/>
</dbReference>
<name>A0ABP3T0K6_9ACTN</name>
<dbReference type="Proteomes" id="UP001500724">
    <property type="component" value="Unassembled WGS sequence"/>
</dbReference>
<dbReference type="InterPro" id="IPR024473">
    <property type="entry name" value="Transposases_IS4_N"/>
</dbReference>
<gene>
    <name evidence="3" type="ORF">GCM10009535_59720</name>
</gene>
<accession>A0ABP3T0K6</accession>
<evidence type="ECO:0000313" key="4">
    <source>
        <dbReference type="Proteomes" id="UP001500724"/>
    </source>
</evidence>
<dbReference type="Pfam" id="PF13006">
    <property type="entry name" value="Nterm_IS4"/>
    <property type="match status" value="1"/>
</dbReference>
<keyword evidence="4" id="KW-1185">Reference proteome</keyword>
<evidence type="ECO:0000256" key="1">
    <source>
        <dbReference type="SAM" id="Phobius"/>
    </source>
</evidence>
<evidence type="ECO:0000259" key="2">
    <source>
        <dbReference type="Pfam" id="PF13006"/>
    </source>
</evidence>
<keyword evidence="1" id="KW-0812">Transmembrane</keyword>
<dbReference type="InterPro" id="IPR012337">
    <property type="entry name" value="RNaseH-like_sf"/>
</dbReference>
<feature type="transmembrane region" description="Helical" evidence="1">
    <location>
        <begin position="12"/>
        <end position="29"/>
    </location>
</feature>
<dbReference type="PANTHER" id="PTHR37529:SF1">
    <property type="entry name" value="TRANSPOSASE INSG FOR INSERTION SEQUENCE ELEMENT IS4-RELATED"/>
    <property type="match status" value="1"/>
</dbReference>
<dbReference type="RefSeq" id="WP_344007726.1">
    <property type="nucleotide sequence ID" value="NZ_BAAAGU010000109.1"/>
</dbReference>
<evidence type="ECO:0000313" key="3">
    <source>
        <dbReference type="EMBL" id="GAA0672101.1"/>
    </source>
</evidence>
<dbReference type="PANTHER" id="PTHR37529">
    <property type="entry name" value="TRANSPOSASE INSG FOR INSERTION SEQUENCE ELEMENT IS4-RELATED"/>
    <property type="match status" value="1"/>
</dbReference>
<keyword evidence="1" id="KW-1133">Transmembrane helix</keyword>
<sequence length="218" mass="23857">MDETGSRERRVRLLPARVVVYFVLALAFFERSSCQAVWDKLCAQLGGIVVARPCASSLSRARRRLGSAPLRRLFEVLAGPVAARTQTASFYRGLRVVAVDGTTLSIPDEETLTWRLPKHVGEVKEFGYPLLRLLALVECGSTRALLGAAFSPDTTGELGYAHSLLHRLDRSMVLLADAYYDAFGFLEAVTGTGAAFLLRSTRGSGARRCAIFCRTART</sequence>